<dbReference type="OrthoDB" id="3257095at2759"/>
<dbReference type="InterPro" id="IPR002293">
    <property type="entry name" value="AA/rel_permease1"/>
</dbReference>
<dbReference type="GO" id="GO:0022857">
    <property type="term" value="F:transmembrane transporter activity"/>
    <property type="evidence" value="ECO:0007669"/>
    <property type="project" value="InterPro"/>
</dbReference>
<sequence length="146" mass="15957">MLVSPSFPIPLNAVIVSFLFGVVISLINLGSAVALNAIVSLTISALLSSYILSIGCILSKRLRHEPLPPARWSLGRAGMAVNIIALIFLSAFFVFCFFPSATPVQPDTMNWNIVMFGGIFLWATGFYVLKGRKVYVPPVRTVKRNI</sequence>
<keyword evidence="3 6" id="KW-0812">Transmembrane</keyword>
<keyword evidence="2" id="KW-0813">Transport</keyword>
<feature type="transmembrane region" description="Helical" evidence="6">
    <location>
        <begin position="33"/>
        <end position="58"/>
    </location>
</feature>
<evidence type="ECO:0000313" key="8">
    <source>
        <dbReference type="Proteomes" id="UP000664534"/>
    </source>
</evidence>
<dbReference type="AlphaFoldDB" id="A0A8H3IZQ4"/>
<dbReference type="GO" id="GO:0016020">
    <property type="term" value="C:membrane"/>
    <property type="evidence" value="ECO:0007669"/>
    <property type="project" value="UniProtKB-SubCell"/>
</dbReference>
<dbReference type="PANTHER" id="PTHR45649">
    <property type="entry name" value="AMINO-ACID PERMEASE BAT1"/>
    <property type="match status" value="1"/>
</dbReference>
<protein>
    <submittedName>
        <fullName evidence="7">Uncharacterized protein</fullName>
    </submittedName>
</protein>
<feature type="transmembrane region" description="Helical" evidence="6">
    <location>
        <begin position="113"/>
        <end position="129"/>
    </location>
</feature>
<evidence type="ECO:0000256" key="5">
    <source>
        <dbReference type="ARBA" id="ARBA00023136"/>
    </source>
</evidence>
<name>A0A8H3IZQ4_9LECA</name>
<evidence type="ECO:0000256" key="2">
    <source>
        <dbReference type="ARBA" id="ARBA00022448"/>
    </source>
</evidence>
<comment type="caution">
    <text evidence="7">The sequence shown here is derived from an EMBL/GenBank/DDBJ whole genome shotgun (WGS) entry which is preliminary data.</text>
</comment>
<keyword evidence="4 6" id="KW-1133">Transmembrane helix</keyword>
<dbReference type="Pfam" id="PF13520">
    <property type="entry name" value="AA_permease_2"/>
    <property type="match status" value="1"/>
</dbReference>
<evidence type="ECO:0000256" key="1">
    <source>
        <dbReference type="ARBA" id="ARBA00004141"/>
    </source>
</evidence>
<gene>
    <name evidence="7" type="ORF">IMSHALPRED_010349</name>
</gene>
<evidence type="ECO:0000256" key="6">
    <source>
        <dbReference type="SAM" id="Phobius"/>
    </source>
</evidence>
<comment type="subcellular location">
    <subcellularLocation>
        <location evidence="1">Membrane</location>
        <topology evidence="1">Multi-pass membrane protein</topology>
    </subcellularLocation>
</comment>
<keyword evidence="8" id="KW-1185">Reference proteome</keyword>
<organism evidence="7 8">
    <name type="scientific">Imshaugia aleurites</name>
    <dbReference type="NCBI Taxonomy" id="172621"/>
    <lineage>
        <taxon>Eukaryota</taxon>
        <taxon>Fungi</taxon>
        <taxon>Dikarya</taxon>
        <taxon>Ascomycota</taxon>
        <taxon>Pezizomycotina</taxon>
        <taxon>Lecanoromycetes</taxon>
        <taxon>OSLEUM clade</taxon>
        <taxon>Lecanoromycetidae</taxon>
        <taxon>Lecanorales</taxon>
        <taxon>Lecanorineae</taxon>
        <taxon>Parmeliaceae</taxon>
        <taxon>Imshaugia</taxon>
    </lineage>
</organism>
<dbReference type="PANTHER" id="PTHR45649:SF41">
    <property type="entry name" value="TRANSPORTER, PUTATIVE (EUROFUNG)-RELATED"/>
    <property type="match status" value="1"/>
</dbReference>
<dbReference type="Proteomes" id="UP000664534">
    <property type="component" value="Unassembled WGS sequence"/>
</dbReference>
<reference evidence="7" key="1">
    <citation type="submission" date="2021-03" db="EMBL/GenBank/DDBJ databases">
        <authorList>
            <person name="Tagirdzhanova G."/>
        </authorList>
    </citation>
    <scope>NUCLEOTIDE SEQUENCE</scope>
</reference>
<keyword evidence="5 6" id="KW-0472">Membrane</keyword>
<evidence type="ECO:0000313" key="7">
    <source>
        <dbReference type="EMBL" id="CAF9935784.1"/>
    </source>
</evidence>
<evidence type="ECO:0000256" key="4">
    <source>
        <dbReference type="ARBA" id="ARBA00022989"/>
    </source>
</evidence>
<feature type="transmembrane region" description="Helical" evidence="6">
    <location>
        <begin position="79"/>
        <end position="101"/>
    </location>
</feature>
<accession>A0A8H3IZQ4</accession>
<proteinExistence type="predicted"/>
<evidence type="ECO:0000256" key="3">
    <source>
        <dbReference type="ARBA" id="ARBA00022692"/>
    </source>
</evidence>
<feature type="transmembrane region" description="Helical" evidence="6">
    <location>
        <begin position="7"/>
        <end position="27"/>
    </location>
</feature>
<dbReference type="EMBL" id="CAJPDT010000086">
    <property type="protein sequence ID" value="CAF9935784.1"/>
    <property type="molecule type" value="Genomic_DNA"/>
</dbReference>